<gene>
    <name evidence="2" type="ORF">Tco_0877141</name>
</gene>
<evidence type="ECO:0000313" key="3">
    <source>
        <dbReference type="Proteomes" id="UP001151760"/>
    </source>
</evidence>
<name>A0ABQ5BU89_9ASTR</name>
<organism evidence="2 3">
    <name type="scientific">Tanacetum coccineum</name>
    <dbReference type="NCBI Taxonomy" id="301880"/>
    <lineage>
        <taxon>Eukaryota</taxon>
        <taxon>Viridiplantae</taxon>
        <taxon>Streptophyta</taxon>
        <taxon>Embryophyta</taxon>
        <taxon>Tracheophyta</taxon>
        <taxon>Spermatophyta</taxon>
        <taxon>Magnoliopsida</taxon>
        <taxon>eudicotyledons</taxon>
        <taxon>Gunneridae</taxon>
        <taxon>Pentapetalae</taxon>
        <taxon>asterids</taxon>
        <taxon>campanulids</taxon>
        <taxon>Asterales</taxon>
        <taxon>Asteraceae</taxon>
        <taxon>Asteroideae</taxon>
        <taxon>Anthemideae</taxon>
        <taxon>Anthemidinae</taxon>
        <taxon>Tanacetum</taxon>
    </lineage>
</organism>
<keyword evidence="3" id="KW-1185">Reference proteome</keyword>
<evidence type="ECO:0000313" key="2">
    <source>
        <dbReference type="EMBL" id="GJT18435.1"/>
    </source>
</evidence>
<comment type="caution">
    <text evidence="2">The sequence shown here is derived from an EMBL/GenBank/DDBJ whole genome shotgun (WGS) entry which is preliminary data.</text>
</comment>
<evidence type="ECO:0000256" key="1">
    <source>
        <dbReference type="SAM" id="MobiDB-lite"/>
    </source>
</evidence>
<dbReference type="Proteomes" id="UP001151760">
    <property type="component" value="Unassembled WGS sequence"/>
</dbReference>
<protein>
    <submittedName>
        <fullName evidence="2">Uncharacterized protein</fullName>
    </submittedName>
</protein>
<accession>A0ABQ5BU89</accession>
<proteinExistence type="predicted"/>
<reference evidence="2" key="2">
    <citation type="submission" date="2022-01" db="EMBL/GenBank/DDBJ databases">
        <authorList>
            <person name="Yamashiro T."/>
            <person name="Shiraishi A."/>
            <person name="Satake H."/>
            <person name="Nakayama K."/>
        </authorList>
    </citation>
    <scope>NUCLEOTIDE SEQUENCE</scope>
</reference>
<sequence>MSSEEMRHENNFNEWGSEIRKKEQAYNEERNAAARRRMLSITFDDDDDSIPLGDIIARSKAITPDLPIEEPDNFLSMGDEHLDTIPSVEYLVPIPRESEGLSDNGSECDMPVCDESSPIFTVFSNPLFDSNDNFSSDDESLSEEEIQKDEFNSFSNPLYDLTMKSLQMKDSDSLMEEIDLFLTSDDLMPPGIESDDYDSEGDFCFLKELLINDSPPLPKNESYNLDSFDNPESPVVKSCFDFEPVAAVTNDFDVLNDDETFDPGGGENDVLLNNGENNDFNIFTIRTFLPFVTYPEVFYPPSYYTEIGR</sequence>
<dbReference type="EMBL" id="BQNB010013636">
    <property type="protein sequence ID" value="GJT18435.1"/>
    <property type="molecule type" value="Genomic_DNA"/>
</dbReference>
<feature type="region of interest" description="Disordered" evidence="1">
    <location>
        <begin position="1"/>
        <end position="20"/>
    </location>
</feature>
<reference evidence="2" key="1">
    <citation type="journal article" date="2022" name="Int. J. Mol. Sci.">
        <title>Draft Genome of Tanacetum Coccineum: Genomic Comparison of Closely Related Tanacetum-Family Plants.</title>
        <authorList>
            <person name="Yamashiro T."/>
            <person name="Shiraishi A."/>
            <person name="Nakayama K."/>
            <person name="Satake H."/>
        </authorList>
    </citation>
    <scope>NUCLEOTIDE SEQUENCE</scope>
</reference>